<dbReference type="Proteomes" id="UP000050437">
    <property type="component" value="Unassembled WGS sequence"/>
</dbReference>
<dbReference type="RefSeq" id="WP_054572104.1">
    <property type="nucleotide sequence ID" value="NZ_LKKS01000025.1"/>
</dbReference>
<reference evidence="1 2" key="1">
    <citation type="submission" date="2015-10" db="EMBL/GenBank/DDBJ databases">
        <title>Pseudomonas putida clinical strains.</title>
        <authorList>
            <person name="Molina L."/>
            <person name="Udaondo Z."/>
        </authorList>
    </citation>
    <scope>NUCLEOTIDE SEQUENCE [LARGE SCALE GENOMIC DNA]</scope>
    <source>
        <strain evidence="1 2">HB13667</strain>
    </source>
</reference>
<protein>
    <submittedName>
        <fullName evidence="1">Uncharacterized protein</fullName>
    </submittedName>
</protein>
<gene>
    <name evidence="1" type="ORF">HB13667_03860</name>
</gene>
<dbReference type="EMBL" id="LKKS01000025">
    <property type="protein sequence ID" value="KPM68186.1"/>
    <property type="molecule type" value="Genomic_DNA"/>
</dbReference>
<dbReference type="AlphaFoldDB" id="A0A0P7DCC9"/>
<evidence type="ECO:0000313" key="2">
    <source>
        <dbReference type="Proteomes" id="UP000050437"/>
    </source>
</evidence>
<evidence type="ECO:0000313" key="1">
    <source>
        <dbReference type="EMBL" id="KPM68186.1"/>
    </source>
</evidence>
<accession>A0A0P7DCC9</accession>
<name>A0A0P7DCC9_PSEPU</name>
<sequence length="70" mass="8188">MSSISKDQQFHAYELLRKLDTYTAQTMSQVVYGVTSSSSWRSDCDQHRRIFEEWMAFAATMHLPEPPDED</sequence>
<proteinExistence type="predicted"/>
<organism evidence="1 2">
    <name type="scientific">Pseudomonas putida</name>
    <name type="common">Arthrobacter siderocapsulatus</name>
    <dbReference type="NCBI Taxonomy" id="303"/>
    <lineage>
        <taxon>Bacteria</taxon>
        <taxon>Pseudomonadati</taxon>
        <taxon>Pseudomonadota</taxon>
        <taxon>Gammaproteobacteria</taxon>
        <taxon>Pseudomonadales</taxon>
        <taxon>Pseudomonadaceae</taxon>
        <taxon>Pseudomonas</taxon>
    </lineage>
</organism>
<comment type="caution">
    <text evidence="1">The sequence shown here is derived from an EMBL/GenBank/DDBJ whole genome shotgun (WGS) entry which is preliminary data.</text>
</comment>